<feature type="compositionally biased region" description="Basic and acidic residues" evidence="1">
    <location>
        <begin position="142"/>
        <end position="151"/>
    </location>
</feature>
<sequence length="245" mass="26347">MRRGSTAITLAAMVTFATAGFAVPAGAGPALPEGTVRAKVKKVVDGDTLLLLFGRRTVKVRVLEVNAPGGKECWAKEAAARTAKLLPAGSTAYTLADRKPQDRNGLSLLYVWNSEGISINHDLLRYGYAKWKSMTPNDRFTESLKKEEKRAAGQRLRVWSGKCGGTATPAPAPTPTRTPSPPKPTTTPEPRPTPRPSDTGSGGTDPRFRTCGEANAAGYGPYRRGVDPEYGWYQDRDGDGVVCER</sequence>
<feature type="domain" description="TNase-like" evidence="3">
    <location>
        <begin position="34"/>
        <end position="161"/>
    </location>
</feature>
<proteinExistence type="predicted"/>
<feature type="region of interest" description="Disordered" evidence="1">
    <location>
        <begin position="142"/>
        <end position="245"/>
    </location>
</feature>
<protein>
    <submittedName>
        <fullName evidence="4">Micrococcal nuclease</fullName>
        <ecNumber evidence="4">3.1.31.1</ecNumber>
    </submittedName>
</protein>
<dbReference type="Gene3D" id="2.40.50.90">
    <property type="match status" value="1"/>
</dbReference>
<feature type="chain" id="PRO_5046470555" evidence="2">
    <location>
        <begin position="20"/>
        <end position="245"/>
    </location>
</feature>
<dbReference type="InterPro" id="IPR016071">
    <property type="entry name" value="Staphylococal_nuclease_OB-fold"/>
</dbReference>
<evidence type="ECO:0000256" key="1">
    <source>
        <dbReference type="SAM" id="MobiDB-lite"/>
    </source>
</evidence>
<keyword evidence="5" id="KW-1185">Reference proteome</keyword>
<reference evidence="4 5" key="1">
    <citation type="submission" date="2023-07" db="EMBL/GenBank/DDBJ databases">
        <title>Sequencing the genomes of 1000 actinobacteria strains.</title>
        <authorList>
            <person name="Klenk H.-P."/>
        </authorList>
    </citation>
    <scope>NUCLEOTIDE SEQUENCE [LARGE SCALE GENOMIC DNA]</scope>
    <source>
        <strain evidence="4 5">DSM 44109</strain>
    </source>
</reference>
<dbReference type="InterPro" id="IPR035437">
    <property type="entry name" value="SNase_OB-fold_sf"/>
</dbReference>
<dbReference type="Pfam" id="PF05901">
    <property type="entry name" value="Excalibur"/>
    <property type="match status" value="1"/>
</dbReference>
<dbReference type="SMART" id="SM00894">
    <property type="entry name" value="Excalibur"/>
    <property type="match status" value="1"/>
</dbReference>
<dbReference type="SUPFAM" id="SSF50199">
    <property type="entry name" value="Staphylococcal nuclease"/>
    <property type="match status" value="1"/>
</dbReference>
<gene>
    <name evidence="4" type="ORF">J2S55_003424</name>
</gene>
<organism evidence="4 5">
    <name type="scientific">Streptosporangium brasiliense</name>
    <dbReference type="NCBI Taxonomy" id="47480"/>
    <lineage>
        <taxon>Bacteria</taxon>
        <taxon>Bacillati</taxon>
        <taxon>Actinomycetota</taxon>
        <taxon>Actinomycetes</taxon>
        <taxon>Streptosporangiales</taxon>
        <taxon>Streptosporangiaceae</taxon>
        <taxon>Streptosporangium</taxon>
    </lineage>
</organism>
<name>A0ABT9R4T5_9ACTN</name>
<dbReference type="PROSITE" id="PS50830">
    <property type="entry name" value="TNASE_3"/>
    <property type="match status" value="1"/>
</dbReference>
<accession>A0ABT9R4T5</accession>
<feature type="compositionally biased region" description="Pro residues" evidence="1">
    <location>
        <begin position="170"/>
        <end position="195"/>
    </location>
</feature>
<dbReference type="SMART" id="SM00318">
    <property type="entry name" value="SNc"/>
    <property type="match status" value="1"/>
</dbReference>
<evidence type="ECO:0000256" key="2">
    <source>
        <dbReference type="SAM" id="SignalP"/>
    </source>
</evidence>
<dbReference type="EMBL" id="JAUSRB010000002">
    <property type="protein sequence ID" value="MDP9864158.1"/>
    <property type="molecule type" value="Genomic_DNA"/>
</dbReference>
<keyword evidence="4" id="KW-0378">Hydrolase</keyword>
<dbReference type="GO" id="GO:1990599">
    <property type="term" value="F:3' overhang single-stranded DNA endodeoxyribonuclease activity"/>
    <property type="evidence" value="ECO:0007669"/>
    <property type="project" value="UniProtKB-EC"/>
</dbReference>
<evidence type="ECO:0000313" key="5">
    <source>
        <dbReference type="Proteomes" id="UP001230426"/>
    </source>
</evidence>
<keyword evidence="2" id="KW-0732">Signal</keyword>
<comment type="caution">
    <text evidence="4">The sequence shown here is derived from an EMBL/GenBank/DDBJ whole genome shotgun (WGS) entry which is preliminary data.</text>
</comment>
<dbReference type="Pfam" id="PF00565">
    <property type="entry name" value="SNase"/>
    <property type="match status" value="1"/>
</dbReference>
<feature type="signal peptide" evidence="2">
    <location>
        <begin position="1"/>
        <end position="19"/>
    </location>
</feature>
<feature type="compositionally biased region" description="Basic and acidic residues" evidence="1">
    <location>
        <begin position="234"/>
        <end position="245"/>
    </location>
</feature>
<evidence type="ECO:0000259" key="3">
    <source>
        <dbReference type="PROSITE" id="PS50830"/>
    </source>
</evidence>
<dbReference type="RefSeq" id="WP_306861690.1">
    <property type="nucleotide sequence ID" value="NZ_JAUSRB010000002.1"/>
</dbReference>
<dbReference type="InterPro" id="IPR008613">
    <property type="entry name" value="Excalibur_Ca-bd_domain"/>
</dbReference>
<dbReference type="EC" id="3.1.31.1" evidence="4"/>
<dbReference type="Proteomes" id="UP001230426">
    <property type="component" value="Unassembled WGS sequence"/>
</dbReference>
<evidence type="ECO:0000313" key="4">
    <source>
        <dbReference type="EMBL" id="MDP9864158.1"/>
    </source>
</evidence>